<gene>
    <name evidence="2" type="ORF">HGA15_04985</name>
</gene>
<proteinExistence type="predicted"/>
<name>A0A846Y7H8_9NOCA</name>
<evidence type="ECO:0000256" key="1">
    <source>
        <dbReference type="SAM" id="Phobius"/>
    </source>
</evidence>
<dbReference type="Proteomes" id="UP000570678">
    <property type="component" value="Unassembled WGS sequence"/>
</dbReference>
<protein>
    <submittedName>
        <fullName evidence="2">Uncharacterized protein</fullName>
    </submittedName>
</protein>
<dbReference type="EMBL" id="JAAXOT010000002">
    <property type="protein sequence ID" value="NKY55526.1"/>
    <property type="molecule type" value="Genomic_DNA"/>
</dbReference>
<reference evidence="2 3" key="1">
    <citation type="submission" date="2020-04" db="EMBL/GenBank/DDBJ databases">
        <title>MicrobeNet Type strains.</title>
        <authorList>
            <person name="Nicholson A.C."/>
        </authorList>
    </citation>
    <scope>NUCLEOTIDE SEQUENCE [LARGE SCALE GENOMIC DNA]</scope>
    <source>
        <strain evidence="2 3">JCM 3332</strain>
    </source>
</reference>
<sequence length="56" mass="5650">MRSNDGERLPGSSLVGGVAASMWIAFAALACVTSVHLVAQIAAPEGVVAVDRTPAE</sequence>
<dbReference type="PROSITE" id="PS51257">
    <property type="entry name" value="PROKAR_LIPOPROTEIN"/>
    <property type="match status" value="1"/>
</dbReference>
<dbReference type="RefSeq" id="WP_157116374.1">
    <property type="nucleotide sequence ID" value="NZ_JAAXOT010000002.1"/>
</dbReference>
<feature type="transmembrane region" description="Helical" evidence="1">
    <location>
        <begin position="20"/>
        <end position="39"/>
    </location>
</feature>
<keyword evidence="1" id="KW-1133">Transmembrane helix</keyword>
<keyword evidence="3" id="KW-1185">Reference proteome</keyword>
<dbReference type="AlphaFoldDB" id="A0A846Y7H8"/>
<comment type="caution">
    <text evidence="2">The sequence shown here is derived from an EMBL/GenBank/DDBJ whole genome shotgun (WGS) entry which is preliminary data.</text>
</comment>
<keyword evidence="1" id="KW-0812">Transmembrane</keyword>
<accession>A0A846Y7H8</accession>
<evidence type="ECO:0000313" key="2">
    <source>
        <dbReference type="EMBL" id="NKY55526.1"/>
    </source>
</evidence>
<organism evidence="2 3">
    <name type="scientific">Nocardia flavorosea</name>
    <dbReference type="NCBI Taxonomy" id="53429"/>
    <lineage>
        <taxon>Bacteria</taxon>
        <taxon>Bacillati</taxon>
        <taxon>Actinomycetota</taxon>
        <taxon>Actinomycetes</taxon>
        <taxon>Mycobacteriales</taxon>
        <taxon>Nocardiaceae</taxon>
        <taxon>Nocardia</taxon>
    </lineage>
</organism>
<evidence type="ECO:0000313" key="3">
    <source>
        <dbReference type="Proteomes" id="UP000570678"/>
    </source>
</evidence>
<keyword evidence="1" id="KW-0472">Membrane</keyword>